<comment type="caution">
    <text evidence="1">The sequence shown here is derived from an EMBL/GenBank/DDBJ whole genome shotgun (WGS) entry which is preliminary data.</text>
</comment>
<name>A0A834IPD2_RHYFE</name>
<gene>
    <name evidence="1" type="ORF">GWI33_021463</name>
</gene>
<dbReference type="Proteomes" id="UP000625711">
    <property type="component" value="Unassembled WGS sequence"/>
</dbReference>
<evidence type="ECO:0000313" key="2">
    <source>
        <dbReference type="Proteomes" id="UP000625711"/>
    </source>
</evidence>
<accession>A0A834IPD2</accession>
<evidence type="ECO:0000313" key="1">
    <source>
        <dbReference type="EMBL" id="KAF7284889.1"/>
    </source>
</evidence>
<dbReference type="EMBL" id="JAACXV010000067">
    <property type="protein sequence ID" value="KAF7284889.1"/>
    <property type="molecule type" value="Genomic_DNA"/>
</dbReference>
<dbReference type="OrthoDB" id="272985at2759"/>
<dbReference type="AlphaFoldDB" id="A0A834IPD2"/>
<sequence>MNQDDVLSYTMEFLNSLDLPGLPPPNLKPVIGSLRNQLGVSLFRAWTFKGRVFARQKTVIFVYLQNKIKSIVYQKALN</sequence>
<keyword evidence="2" id="KW-1185">Reference proteome</keyword>
<protein>
    <submittedName>
        <fullName evidence="1">Uncharacterized protein</fullName>
    </submittedName>
</protein>
<proteinExistence type="predicted"/>
<reference evidence="1" key="1">
    <citation type="submission" date="2020-08" db="EMBL/GenBank/DDBJ databases">
        <title>Genome sequencing and assembly of the red palm weevil Rhynchophorus ferrugineus.</title>
        <authorList>
            <person name="Dias G.B."/>
            <person name="Bergman C.M."/>
            <person name="Manee M."/>
        </authorList>
    </citation>
    <scope>NUCLEOTIDE SEQUENCE</scope>
    <source>
        <strain evidence="1">AA-2017</strain>
        <tissue evidence="1">Whole larva</tissue>
    </source>
</reference>
<organism evidence="1 2">
    <name type="scientific">Rhynchophorus ferrugineus</name>
    <name type="common">Red palm weevil</name>
    <name type="synonym">Curculio ferrugineus</name>
    <dbReference type="NCBI Taxonomy" id="354439"/>
    <lineage>
        <taxon>Eukaryota</taxon>
        <taxon>Metazoa</taxon>
        <taxon>Ecdysozoa</taxon>
        <taxon>Arthropoda</taxon>
        <taxon>Hexapoda</taxon>
        <taxon>Insecta</taxon>
        <taxon>Pterygota</taxon>
        <taxon>Neoptera</taxon>
        <taxon>Endopterygota</taxon>
        <taxon>Coleoptera</taxon>
        <taxon>Polyphaga</taxon>
        <taxon>Cucujiformia</taxon>
        <taxon>Curculionidae</taxon>
        <taxon>Dryophthorinae</taxon>
        <taxon>Rhynchophorus</taxon>
    </lineage>
</organism>